<feature type="domain" description="NAD-dependent epimerase/dehydratase" evidence="1">
    <location>
        <begin position="94"/>
        <end position="223"/>
    </location>
</feature>
<evidence type="ECO:0000313" key="2">
    <source>
        <dbReference type="EMBL" id="MBE1505243.1"/>
    </source>
</evidence>
<dbReference type="RefSeq" id="WP_192729132.1">
    <property type="nucleotide sequence ID" value="NZ_BAAAVL010000006.1"/>
</dbReference>
<dbReference type="InterPro" id="IPR036291">
    <property type="entry name" value="NAD(P)-bd_dom_sf"/>
</dbReference>
<dbReference type="EMBL" id="JADBEC010000001">
    <property type="protein sequence ID" value="MBE1505243.1"/>
    <property type="molecule type" value="Genomic_DNA"/>
</dbReference>
<dbReference type="InterPro" id="IPR051783">
    <property type="entry name" value="NAD(P)-dependent_oxidoreduct"/>
</dbReference>
<evidence type="ECO:0000259" key="1">
    <source>
        <dbReference type="Pfam" id="PF01370"/>
    </source>
</evidence>
<dbReference type="Pfam" id="PF01370">
    <property type="entry name" value="Epimerase"/>
    <property type="match status" value="2"/>
</dbReference>
<name>A0ABR9IPY9_RHIVS</name>
<comment type="caution">
    <text evidence="2">The sequence shown here is derived from an EMBL/GenBank/DDBJ whole genome shotgun (WGS) entry which is preliminary data.</text>
</comment>
<dbReference type="Proteomes" id="UP000620262">
    <property type="component" value="Unassembled WGS sequence"/>
</dbReference>
<evidence type="ECO:0000313" key="3">
    <source>
        <dbReference type="Proteomes" id="UP000620262"/>
    </source>
</evidence>
<organism evidence="2 3">
    <name type="scientific">Rhizobium viscosum</name>
    <name type="common">Arthrobacter viscosus</name>
    <dbReference type="NCBI Taxonomy" id="1673"/>
    <lineage>
        <taxon>Bacteria</taxon>
        <taxon>Pseudomonadati</taxon>
        <taxon>Pseudomonadota</taxon>
        <taxon>Alphaproteobacteria</taxon>
        <taxon>Hyphomicrobiales</taxon>
        <taxon>Rhizobiaceae</taxon>
        <taxon>Rhizobium/Agrobacterium group</taxon>
        <taxon>Rhizobium</taxon>
    </lineage>
</organism>
<gene>
    <name evidence="2" type="ORF">H4W29_002424</name>
</gene>
<protein>
    <submittedName>
        <fullName evidence="2">Nucleoside-diphosphate-sugar epimerase</fullName>
    </submittedName>
</protein>
<dbReference type="Gene3D" id="3.40.50.720">
    <property type="entry name" value="NAD(P)-binding Rossmann-like Domain"/>
    <property type="match status" value="2"/>
</dbReference>
<dbReference type="InterPro" id="IPR001509">
    <property type="entry name" value="Epimerase_deHydtase"/>
</dbReference>
<dbReference type="SUPFAM" id="SSF51735">
    <property type="entry name" value="NAD(P)-binding Rossmann-fold domains"/>
    <property type="match status" value="1"/>
</dbReference>
<dbReference type="PANTHER" id="PTHR48079:SF6">
    <property type="entry name" value="NAD(P)-BINDING DOMAIN-CONTAINING PROTEIN-RELATED"/>
    <property type="match status" value="1"/>
</dbReference>
<dbReference type="PANTHER" id="PTHR48079">
    <property type="entry name" value="PROTEIN YEEZ"/>
    <property type="match status" value="1"/>
</dbReference>
<keyword evidence="3" id="KW-1185">Reference proteome</keyword>
<sequence>MARVIVIGATGHVGTYLVPRLVEAGHEVVAISRGAAAPYKTHDAWRRVDTRRMDRSALEAEGRFGDEIRALEGEIVIDMICFTPDSNEHLVTALEGHVSHFLHTGTIWTHGFSTVVPTPEEAPKKPFGDYGVNKAAIEAYLLRIAREKNFPVTLIHPGHIVGPGWNPLNPAGHFNPHVFTVLARGETLALPNFGMETVHHVHADDIAELFMAAIAKPEAAIGEAFHAVSEKAVTLRGYAEAMAAWFGKEAKLEFLPYDAWAQQQNPEEAKATWEHIARSPNCSMEKARRLLGFTPRHSSLQAVQEAVRWLIENGRVEAKAP</sequence>
<proteinExistence type="predicted"/>
<feature type="domain" description="NAD-dependent epimerase/dehydratase" evidence="1">
    <location>
        <begin position="4"/>
        <end position="59"/>
    </location>
</feature>
<accession>A0ABR9IPY9</accession>
<reference evidence="2 3" key="1">
    <citation type="submission" date="2020-10" db="EMBL/GenBank/DDBJ databases">
        <title>Sequencing the genomes of 1000 actinobacteria strains.</title>
        <authorList>
            <person name="Klenk H.-P."/>
        </authorList>
    </citation>
    <scope>NUCLEOTIDE SEQUENCE [LARGE SCALE GENOMIC DNA]</scope>
    <source>
        <strain evidence="2 3">DSM 7307</strain>
    </source>
</reference>